<dbReference type="NCBIfam" id="TIGR00229">
    <property type="entry name" value="sensory_box"/>
    <property type="match status" value="1"/>
</dbReference>
<dbReference type="Gene3D" id="3.30.70.270">
    <property type="match status" value="1"/>
</dbReference>
<dbReference type="SMART" id="SM00267">
    <property type="entry name" value="GGDEF"/>
    <property type="match status" value="1"/>
</dbReference>
<evidence type="ECO:0000259" key="2">
    <source>
        <dbReference type="PROSITE" id="PS50112"/>
    </source>
</evidence>
<dbReference type="InterPro" id="IPR001633">
    <property type="entry name" value="EAL_dom"/>
</dbReference>
<dbReference type="NCBIfam" id="TIGR00254">
    <property type="entry name" value="GGDEF"/>
    <property type="match status" value="1"/>
</dbReference>
<dbReference type="PROSITE" id="PS50883">
    <property type="entry name" value="EAL"/>
    <property type="match status" value="1"/>
</dbReference>
<evidence type="ECO:0000259" key="4">
    <source>
        <dbReference type="PROSITE" id="PS50883"/>
    </source>
</evidence>
<dbReference type="EMBL" id="FOLH01000001">
    <property type="protein sequence ID" value="SFB79299.1"/>
    <property type="molecule type" value="Genomic_DNA"/>
</dbReference>
<dbReference type="SMART" id="SM00091">
    <property type="entry name" value="PAS"/>
    <property type="match status" value="1"/>
</dbReference>
<keyword evidence="1" id="KW-1133">Transmembrane helix</keyword>
<dbReference type="InterPro" id="IPR043128">
    <property type="entry name" value="Rev_trsase/Diguanyl_cyclase"/>
</dbReference>
<dbReference type="InterPro" id="IPR021796">
    <property type="entry name" value="Tll0287-like_dom"/>
</dbReference>
<evidence type="ECO:0000313" key="7">
    <source>
        <dbReference type="Proteomes" id="UP000199058"/>
    </source>
</evidence>
<name>A0A1I1DW66_9GAMM</name>
<dbReference type="InterPro" id="IPR000014">
    <property type="entry name" value="PAS"/>
</dbReference>
<feature type="domain" description="PAC" evidence="3">
    <location>
        <begin position="323"/>
        <end position="377"/>
    </location>
</feature>
<dbReference type="AlphaFoldDB" id="A0A1I1DW66"/>
<evidence type="ECO:0000259" key="3">
    <source>
        <dbReference type="PROSITE" id="PS50113"/>
    </source>
</evidence>
<dbReference type="Pfam" id="PF00563">
    <property type="entry name" value="EAL"/>
    <property type="match status" value="1"/>
</dbReference>
<evidence type="ECO:0000313" key="6">
    <source>
        <dbReference type="EMBL" id="SFB79299.1"/>
    </source>
</evidence>
<keyword evidence="1" id="KW-0472">Membrane</keyword>
<accession>A0A1I1DW66</accession>
<dbReference type="InterPro" id="IPR000700">
    <property type="entry name" value="PAS-assoc_C"/>
</dbReference>
<keyword evidence="1" id="KW-0812">Transmembrane</keyword>
<dbReference type="Gene3D" id="3.20.20.450">
    <property type="entry name" value="EAL domain"/>
    <property type="match status" value="1"/>
</dbReference>
<evidence type="ECO:0000256" key="1">
    <source>
        <dbReference type="SAM" id="Phobius"/>
    </source>
</evidence>
<feature type="domain" description="EAL" evidence="4">
    <location>
        <begin position="551"/>
        <end position="805"/>
    </location>
</feature>
<sequence>MLKLLAHKRLLRTLLFLQGFWLAVILASLAFNISSARQDMLTTAEAAAQATISRDLSIRNWAADKGGVYIPPTDTTPPNPYLQHPRRDLTTQEGLELTLINPAYMMRDLQEQAPDLYGVQTRLISLNPLNPVNQADTWEAAALQEFAQKLDPISTVADFEGQPHLRKIQPFVVDPSCMSCHAHQGYQIGEIRGGISSTVPLAPYLARYASRKNELYLTHLGVWFLGFVGLSAGFFREREKEKQRHRYEQQLELAAEVFDNSYEGILITDAQARIVNANQAFERISGYSKEELLGKNPRILNSGRQSPEVYQAMWQALNEQGHWEGEFWNRNKSGEIYAVNLTISALYDDEQPRQVRNYLALISDITRLKDNETKLERLAHYDILTCLPNRLLLIERLQQAILDVDNNRHFLAVALLDLDGFKSINEQHGHEIGDRFLLELTRRLVAQAKGSDILARVGGDEFVLVLNPLVCKSDSEPLLNELLQVIADTYIVDDLVLQVTASIGVTFYPTDSADAEQLLRHADQAMAIAKQEGKNCISFFDPQEDKSLRYLYAQGKEVEKALQQGELVLYYQPKIHSGNHQIIGAEALIRWQHPVKGLLAPGQFLPIIQNHPVMLEVGRWVMQAALQQLDAWQAANIQCPLSINLHSAQIQEEGFLDELQELLDGYPQVNPASLEIEVLETTAVVDMLTVSRALQGIRKLGVQISIDDFGTGYSSLSYLKHLPVNTLKIDQSFVRDLLDDSDDLAIVQGVISMAAAFKLKVIAEGVETRLHSVKLMELGCVQVQGYGVSRPLPAEDFILWREGWLKEPLWLQ</sequence>
<dbReference type="InterPro" id="IPR035919">
    <property type="entry name" value="EAL_sf"/>
</dbReference>
<dbReference type="Pfam" id="PF11845">
    <property type="entry name" value="Tll0287-like"/>
    <property type="match status" value="1"/>
</dbReference>
<keyword evidence="7" id="KW-1185">Reference proteome</keyword>
<dbReference type="PROSITE" id="PS50112">
    <property type="entry name" value="PAS"/>
    <property type="match status" value="1"/>
</dbReference>
<dbReference type="PANTHER" id="PTHR44757:SF2">
    <property type="entry name" value="BIOFILM ARCHITECTURE MAINTENANCE PROTEIN MBAA"/>
    <property type="match status" value="1"/>
</dbReference>
<protein>
    <submittedName>
        <fullName evidence="6">PAS domain S-box-containing protein/diguanylate cyclase (GGDEF) domain-containing protein</fullName>
    </submittedName>
</protein>
<dbReference type="PROSITE" id="PS50887">
    <property type="entry name" value="GGDEF"/>
    <property type="match status" value="1"/>
</dbReference>
<dbReference type="CDD" id="cd00130">
    <property type="entry name" value="PAS"/>
    <property type="match status" value="1"/>
</dbReference>
<dbReference type="Pfam" id="PF13426">
    <property type="entry name" value="PAS_9"/>
    <property type="match status" value="1"/>
</dbReference>
<feature type="domain" description="PAS" evidence="2">
    <location>
        <begin position="250"/>
        <end position="296"/>
    </location>
</feature>
<dbReference type="OrthoDB" id="6168558at2"/>
<dbReference type="PROSITE" id="PS50113">
    <property type="entry name" value="PAC"/>
    <property type="match status" value="1"/>
</dbReference>
<dbReference type="SMART" id="SM00052">
    <property type="entry name" value="EAL"/>
    <property type="match status" value="1"/>
</dbReference>
<dbReference type="InterPro" id="IPR000160">
    <property type="entry name" value="GGDEF_dom"/>
</dbReference>
<dbReference type="SUPFAM" id="SSF55785">
    <property type="entry name" value="PYP-like sensor domain (PAS domain)"/>
    <property type="match status" value="1"/>
</dbReference>
<dbReference type="SUPFAM" id="SSF55073">
    <property type="entry name" value="Nucleotide cyclase"/>
    <property type="match status" value="1"/>
</dbReference>
<dbReference type="CDD" id="cd01948">
    <property type="entry name" value="EAL"/>
    <property type="match status" value="1"/>
</dbReference>
<dbReference type="SUPFAM" id="SSF141868">
    <property type="entry name" value="EAL domain-like"/>
    <property type="match status" value="1"/>
</dbReference>
<dbReference type="Proteomes" id="UP000199058">
    <property type="component" value="Unassembled WGS sequence"/>
</dbReference>
<dbReference type="InterPro" id="IPR052155">
    <property type="entry name" value="Biofilm_reg_signaling"/>
</dbReference>
<proteinExistence type="predicted"/>
<dbReference type="InterPro" id="IPR035965">
    <property type="entry name" value="PAS-like_dom_sf"/>
</dbReference>
<evidence type="ECO:0000259" key="5">
    <source>
        <dbReference type="PROSITE" id="PS50887"/>
    </source>
</evidence>
<dbReference type="Gene3D" id="3.30.450.20">
    <property type="entry name" value="PAS domain"/>
    <property type="match status" value="1"/>
</dbReference>
<dbReference type="PANTHER" id="PTHR44757">
    <property type="entry name" value="DIGUANYLATE CYCLASE DGCP"/>
    <property type="match status" value="1"/>
</dbReference>
<organism evidence="6 7">
    <name type="scientific">Marinospirillum celere</name>
    <dbReference type="NCBI Taxonomy" id="1122252"/>
    <lineage>
        <taxon>Bacteria</taxon>
        <taxon>Pseudomonadati</taxon>
        <taxon>Pseudomonadota</taxon>
        <taxon>Gammaproteobacteria</taxon>
        <taxon>Oceanospirillales</taxon>
        <taxon>Oceanospirillaceae</taxon>
        <taxon>Marinospirillum</taxon>
    </lineage>
</organism>
<feature type="domain" description="GGDEF" evidence="5">
    <location>
        <begin position="409"/>
        <end position="542"/>
    </location>
</feature>
<dbReference type="STRING" id="1122252.SAMN05660443_0163"/>
<feature type="transmembrane region" description="Helical" evidence="1">
    <location>
        <begin position="215"/>
        <end position="235"/>
    </location>
</feature>
<reference evidence="6 7" key="1">
    <citation type="submission" date="2016-10" db="EMBL/GenBank/DDBJ databases">
        <authorList>
            <person name="de Groot N.N."/>
        </authorList>
    </citation>
    <scope>NUCLEOTIDE SEQUENCE [LARGE SCALE GENOMIC DNA]</scope>
    <source>
        <strain evidence="6 7">DSM 18438</strain>
    </source>
</reference>
<gene>
    <name evidence="6" type="ORF">SAMN05660443_0163</name>
</gene>
<dbReference type="InterPro" id="IPR029787">
    <property type="entry name" value="Nucleotide_cyclase"/>
</dbReference>
<dbReference type="RefSeq" id="WP_143089453.1">
    <property type="nucleotide sequence ID" value="NZ_FOLH01000001.1"/>
</dbReference>
<dbReference type="Pfam" id="PF00990">
    <property type="entry name" value="GGDEF"/>
    <property type="match status" value="1"/>
</dbReference>
<dbReference type="CDD" id="cd01949">
    <property type="entry name" value="GGDEF"/>
    <property type="match status" value="1"/>
</dbReference>